<keyword evidence="2" id="KW-1133">Transmembrane helix</keyword>
<dbReference type="EMBL" id="BSUO01000001">
    <property type="protein sequence ID" value="GMA41690.1"/>
    <property type="molecule type" value="Genomic_DNA"/>
</dbReference>
<evidence type="ECO:0000256" key="1">
    <source>
        <dbReference type="SAM" id="MobiDB-lite"/>
    </source>
</evidence>
<reference evidence="4" key="1">
    <citation type="journal article" date="2019" name="Int. J. Syst. Evol. Microbiol.">
        <title>The Global Catalogue of Microorganisms (GCM) 10K type strain sequencing project: providing services to taxonomists for standard genome sequencing and annotation.</title>
        <authorList>
            <consortium name="The Broad Institute Genomics Platform"/>
            <consortium name="The Broad Institute Genome Sequencing Center for Infectious Disease"/>
            <person name="Wu L."/>
            <person name="Ma J."/>
        </authorList>
    </citation>
    <scope>NUCLEOTIDE SEQUENCE [LARGE SCALE GENOMIC DNA]</scope>
    <source>
        <strain evidence="4">NBRC 113072</strain>
    </source>
</reference>
<keyword evidence="2" id="KW-0812">Transmembrane</keyword>
<name>A0ABQ6IUT2_9MICO</name>
<gene>
    <name evidence="3" type="ORF">GCM10025883_37350</name>
</gene>
<feature type="compositionally biased region" description="Low complexity" evidence="1">
    <location>
        <begin position="200"/>
        <end position="209"/>
    </location>
</feature>
<proteinExistence type="predicted"/>
<keyword evidence="4" id="KW-1185">Reference proteome</keyword>
<protein>
    <submittedName>
        <fullName evidence="3">Uncharacterized protein</fullName>
    </submittedName>
</protein>
<evidence type="ECO:0000313" key="3">
    <source>
        <dbReference type="EMBL" id="GMA41690.1"/>
    </source>
</evidence>
<sequence length="221" mass="23182">MFTRKKKKIEVPTIETRTVTVPTAQGIKDMITPAVASAAALAKDYTHEASDWAKPRLEQGRAIAEKQASQAKDLVGDNAKLSELIAAGSAARGEAARRSHDAALVLRGDATIKKVKHQKGGGIGKLFLNLGVLTVLGALAAVVAQKLQQPKDDPWARPLTDPYVAPATGRDATVAGGEGVEVTEVDETADITPAAGQVPTATDTTTFRTPGDVRNEGENRA</sequence>
<organism evidence="3 4">
    <name type="scientific">Mobilicoccus caccae</name>
    <dbReference type="NCBI Taxonomy" id="1859295"/>
    <lineage>
        <taxon>Bacteria</taxon>
        <taxon>Bacillati</taxon>
        <taxon>Actinomycetota</taxon>
        <taxon>Actinomycetes</taxon>
        <taxon>Micrococcales</taxon>
        <taxon>Dermatophilaceae</taxon>
        <taxon>Mobilicoccus</taxon>
    </lineage>
</organism>
<accession>A0ABQ6IUT2</accession>
<evidence type="ECO:0000256" key="2">
    <source>
        <dbReference type="SAM" id="Phobius"/>
    </source>
</evidence>
<comment type="caution">
    <text evidence="3">The sequence shown here is derived from an EMBL/GenBank/DDBJ whole genome shotgun (WGS) entry which is preliminary data.</text>
</comment>
<keyword evidence="2" id="KW-0472">Membrane</keyword>
<dbReference type="Proteomes" id="UP001157126">
    <property type="component" value="Unassembled WGS sequence"/>
</dbReference>
<evidence type="ECO:0000313" key="4">
    <source>
        <dbReference type="Proteomes" id="UP001157126"/>
    </source>
</evidence>
<feature type="compositionally biased region" description="Basic and acidic residues" evidence="1">
    <location>
        <begin position="211"/>
        <end position="221"/>
    </location>
</feature>
<dbReference type="RefSeq" id="WP_284305222.1">
    <property type="nucleotide sequence ID" value="NZ_BSUO01000001.1"/>
</dbReference>
<feature type="region of interest" description="Disordered" evidence="1">
    <location>
        <begin position="184"/>
        <end position="221"/>
    </location>
</feature>
<feature type="transmembrane region" description="Helical" evidence="2">
    <location>
        <begin position="126"/>
        <end position="144"/>
    </location>
</feature>